<feature type="compositionally biased region" description="Gly residues" evidence="1">
    <location>
        <begin position="23"/>
        <end position="34"/>
    </location>
</feature>
<feature type="compositionally biased region" description="Basic and acidic residues" evidence="1">
    <location>
        <begin position="64"/>
        <end position="75"/>
    </location>
</feature>
<feature type="region of interest" description="Disordered" evidence="1">
    <location>
        <begin position="23"/>
        <end position="86"/>
    </location>
</feature>
<accession>A0A6A5QSA4</accession>
<keyword evidence="2" id="KW-0732">Signal</keyword>
<reference evidence="3" key="1">
    <citation type="journal article" date="2020" name="Stud. Mycol.">
        <title>101 Dothideomycetes genomes: a test case for predicting lifestyles and emergence of pathogens.</title>
        <authorList>
            <person name="Haridas S."/>
            <person name="Albert R."/>
            <person name="Binder M."/>
            <person name="Bloem J."/>
            <person name="Labutti K."/>
            <person name="Salamov A."/>
            <person name="Andreopoulos B."/>
            <person name="Baker S."/>
            <person name="Barry K."/>
            <person name="Bills G."/>
            <person name="Bluhm B."/>
            <person name="Cannon C."/>
            <person name="Castanera R."/>
            <person name="Culley D."/>
            <person name="Daum C."/>
            <person name="Ezra D."/>
            <person name="Gonzalez J."/>
            <person name="Henrissat B."/>
            <person name="Kuo A."/>
            <person name="Liang C."/>
            <person name="Lipzen A."/>
            <person name="Lutzoni F."/>
            <person name="Magnuson J."/>
            <person name="Mondo S."/>
            <person name="Nolan M."/>
            <person name="Ohm R."/>
            <person name="Pangilinan J."/>
            <person name="Park H.-J."/>
            <person name="Ramirez L."/>
            <person name="Alfaro M."/>
            <person name="Sun H."/>
            <person name="Tritt A."/>
            <person name="Yoshinaga Y."/>
            <person name="Zwiers L.-H."/>
            <person name="Turgeon B."/>
            <person name="Goodwin S."/>
            <person name="Spatafora J."/>
            <person name="Crous P."/>
            <person name="Grigoriev I."/>
        </authorList>
    </citation>
    <scope>NUCLEOTIDE SEQUENCE</scope>
    <source>
        <strain evidence="3">HMLAC05119</strain>
    </source>
</reference>
<dbReference type="AlphaFoldDB" id="A0A6A5QSA4"/>
<evidence type="ECO:0000313" key="3">
    <source>
        <dbReference type="EMBL" id="KAF1917700.1"/>
    </source>
</evidence>
<name>A0A6A5QSA4_AMPQU</name>
<feature type="region of interest" description="Disordered" evidence="1">
    <location>
        <begin position="190"/>
        <end position="249"/>
    </location>
</feature>
<dbReference type="Proteomes" id="UP000800096">
    <property type="component" value="Unassembled WGS sequence"/>
</dbReference>
<organism evidence="3 4">
    <name type="scientific">Ampelomyces quisqualis</name>
    <name type="common">Powdery mildew agent</name>
    <dbReference type="NCBI Taxonomy" id="50730"/>
    <lineage>
        <taxon>Eukaryota</taxon>
        <taxon>Fungi</taxon>
        <taxon>Dikarya</taxon>
        <taxon>Ascomycota</taxon>
        <taxon>Pezizomycotina</taxon>
        <taxon>Dothideomycetes</taxon>
        <taxon>Pleosporomycetidae</taxon>
        <taxon>Pleosporales</taxon>
        <taxon>Pleosporineae</taxon>
        <taxon>Phaeosphaeriaceae</taxon>
        <taxon>Ampelomyces</taxon>
    </lineage>
</organism>
<keyword evidence="4" id="KW-1185">Reference proteome</keyword>
<evidence type="ECO:0000256" key="1">
    <source>
        <dbReference type="SAM" id="MobiDB-lite"/>
    </source>
</evidence>
<feature type="compositionally biased region" description="Low complexity" evidence="1">
    <location>
        <begin position="228"/>
        <end position="242"/>
    </location>
</feature>
<protein>
    <submittedName>
        <fullName evidence="3">Uncharacterized protein</fullName>
    </submittedName>
</protein>
<gene>
    <name evidence="3" type="ORF">BDU57DRAFT_514090</name>
</gene>
<proteinExistence type="predicted"/>
<dbReference type="EMBL" id="ML979134">
    <property type="protein sequence ID" value="KAF1917700.1"/>
    <property type="molecule type" value="Genomic_DNA"/>
</dbReference>
<evidence type="ECO:0000313" key="4">
    <source>
        <dbReference type="Proteomes" id="UP000800096"/>
    </source>
</evidence>
<feature type="chain" id="PRO_5025383571" evidence="2">
    <location>
        <begin position="22"/>
        <end position="454"/>
    </location>
</feature>
<feature type="signal peptide" evidence="2">
    <location>
        <begin position="1"/>
        <end position="21"/>
    </location>
</feature>
<evidence type="ECO:0000256" key="2">
    <source>
        <dbReference type="SAM" id="SignalP"/>
    </source>
</evidence>
<sequence length="454" mass="46255">MKIPYTSTLATILFLGIQVQARGGGSHGTSGGHMDGPPPAYSRHDTSPPPYSPHDTNKIQSGGLKDKMGGLKDKMSGLNEKLGGKPASMLGSMLGGKAGGKPHGMPGGIPAGISGAAGAGSAASKPDKSFSKGKVLGAAGLVGGAGLLAGAEVVDGLDIGDHVGDLVNGVQNLPVSASLSVGGSINTGGTGSPSLLSSGQGNGVQGVTDPSQWTAPLPPSFGGGTGGNTASLSSSLSTGSSSFADREQVSGGVGGIVPSRWTVAPPPPVASGAAATALGAALLDSMSPDLDPSILDTLLLVDHVADLQMCKMTMQTEDGGNCELMVECPDGSSQRWGGPEGARYEFCKQDVPQSFDNPSIGFFNLTYKDRDGPGQGQGLTTPVLQLAAFGYDLEIHVDTIAREFSKHRDCKKGKDCGEGPFMCMRAILGIAFDKSRLKRWHCAIPWFQRPIQLS</sequence>
<dbReference type="OrthoDB" id="2119228at2759"/>